<dbReference type="PANTHER" id="PTHR37423">
    <property type="entry name" value="SOLUBLE LYTIC MUREIN TRANSGLYCOSYLASE-RELATED"/>
    <property type="match status" value="1"/>
</dbReference>
<dbReference type="Pfam" id="PF01464">
    <property type="entry name" value="SLT"/>
    <property type="match status" value="1"/>
</dbReference>
<gene>
    <name evidence="6" type="primary">slt</name>
    <name evidence="6" type="ORF">NCTC13093_00110</name>
</gene>
<dbReference type="InterPro" id="IPR023346">
    <property type="entry name" value="Lysozyme-like_dom_sf"/>
</dbReference>
<keyword evidence="2 3" id="KW-0732">Signal</keyword>
<dbReference type="GO" id="GO:0000270">
    <property type="term" value="P:peptidoglycan metabolic process"/>
    <property type="evidence" value="ECO:0007669"/>
    <property type="project" value="InterPro"/>
</dbReference>
<dbReference type="GO" id="GO:0008933">
    <property type="term" value="F:peptidoglycan lytic transglycosylase activity"/>
    <property type="evidence" value="ECO:0007669"/>
    <property type="project" value="InterPro"/>
</dbReference>
<dbReference type="Gene3D" id="1.25.20.10">
    <property type="entry name" value="Bacterial muramidases"/>
    <property type="match status" value="1"/>
</dbReference>
<name>A0A2X0V7K3_9GAMM</name>
<reference evidence="6 7" key="1">
    <citation type="submission" date="2018-06" db="EMBL/GenBank/DDBJ databases">
        <authorList>
            <consortium name="Pathogen Informatics"/>
            <person name="Doyle S."/>
        </authorList>
    </citation>
    <scope>NUCLEOTIDE SEQUENCE [LARGE SCALE GENOMIC DNA]</scope>
    <source>
        <strain evidence="6 7">NCTC13093</strain>
    </source>
</reference>
<dbReference type="InterPro" id="IPR000189">
    <property type="entry name" value="Transglyc_AS"/>
</dbReference>
<evidence type="ECO:0000259" key="4">
    <source>
        <dbReference type="Pfam" id="PF01464"/>
    </source>
</evidence>
<accession>A0A2X0V7K3</accession>
<evidence type="ECO:0000256" key="2">
    <source>
        <dbReference type="ARBA" id="ARBA00022729"/>
    </source>
</evidence>
<feature type="chain" id="PRO_5016141824" evidence="3">
    <location>
        <begin position="21"/>
        <end position="663"/>
    </location>
</feature>
<dbReference type="Gene3D" id="1.10.530.10">
    <property type="match status" value="1"/>
</dbReference>
<keyword evidence="7" id="KW-1185">Reference proteome</keyword>
<dbReference type="GO" id="GO:0004553">
    <property type="term" value="F:hydrolase activity, hydrolyzing O-glycosyl compounds"/>
    <property type="evidence" value="ECO:0007669"/>
    <property type="project" value="InterPro"/>
</dbReference>
<dbReference type="EC" id="4.2.2.-" evidence="6"/>
<protein>
    <submittedName>
        <fullName evidence="6">Soluble lytic murein transglycosylase</fullName>
        <ecNumber evidence="6">4.2.2.-</ecNumber>
    </submittedName>
</protein>
<comment type="similarity">
    <text evidence="1">Belongs to the transglycosylase Slt family.</text>
</comment>
<evidence type="ECO:0000256" key="3">
    <source>
        <dbReference type="SAM" id="SignalP"/>
    </source>
</evidence>
<keyword evidence="6" id="KW-0456">Lyase</keyword>
<feature type="domain" description="Lytic transglycosylase superhelical linker" evidence="5">
    <location>
        <begin position="425"/>
        <end position="490"/>
    </location>
</feature>
<dbReference type="SUPFAM" id="SSF53955">
    <property type="entry name" value="Lysozyme-like"/>
    <property type="match status" value="1"/>
</dbReference>
<evidence type="ECO:0000256" key="1">
    <source>
        <dbReference type="ARBA" id="ARBA00007734"/>
    </source>
</evidence>
<dbReference type="Proteomes" id="UP000250086">
    <property type="component" value="Unassembled WGS sequence"/>
</dbReference>
<evidence type="ECO:0000313" key="7">
    <source>
        <dbReference type="Proteomes" id="UP000250086"/>
    </source>
</evidence>
<feature type="domain" description="Transglycosylase SLT" evidence="4">
    <location>
        <begin position="503"/>
        <end position="614"/>
    </location>
</feature>
<organism evidence="6 7">
    <name type="scientific">Anaerobiospirillum thomasii</name>
    <dbReference type="NCBI Taxonomy" id="179995"/>
    <lineage>
        <taxon>Bacteria</taxon>
        <taxon>Pseudomonadati</taxon>
        <taxon>Pseudomonadota</taxon>
        <taxon>Gammaproteobacteria</taxon>
        <taxon>Aeromonadales</taxon>
        <taxon>Succinivibrionaceae</taxon>
        <taxon>Anaerobiospirillum</taxon>
    </lineage>
</organism>
<dbReference type="SUPFAM" id="SSF48435">
    <property type="entry name" value="Bacterial muramidases"/>
    <property type="match status" value="1"/>
</dbReference>
<dbReference type="InterPro" id="IPR008258">
    <property type="entry name" value="Transglycosylase_SLT_dom_1"/>
</dbReference>
<dbReference type="Pfam" id="PF14718">
    <property type="entry name" value="SLT_L"/>
    <property type="match status" value="1"/>
</dbReference>
<dbReference type="InterPro" id="IPR008939">
    <property type="entry name" value="Lytic_TGlycosylase_superhlx_U"/>
</dbReference>
<dbReference type="GO" id="GO:0016020">
    <property type="term" value="C:membrane"/>
    <property type="evidence" value="ECO:0007669"/>
    <property type="project" value="InterPro"/>
</dbReference>
<dbReference type="RefSeq" id="WP_113742990.1">
    <property type="nucleotide sequence ID" value="NZ_UAPV01000001.1"/>
</dbReference>
<dbReference type="CDD" id="cd13401">
    <property type="entry name" value="Slt70-like"/>
    <property type="match status" value="1"/>
</dbReference>
<dbReference type="InterPro" id="IPR012289">
    <property type="entry name" value="Lytic_TGlycosylase_superhlx_L"/>
</dbReference>
<feature type="signal peptide" evidence="3">
    <location>
        <begin position="1"/>
        <end position="20"/>
    </location>
</feature>
<evidence type="ECO:0000259" key="5">
    <source>
        <dbReference type="Pfam" id="PF14718"/>
    </source>
</evidence>
<evidence type="ECO:0000313" key="6">
    <source>
        <dbReference type="EMBL" id="SPT68775.1"/>
    </source>
</evidence>
<dbReference type="AlphaFoldDB" id="A0A2X0V7K3"/>
<dbReference type="GO" id="GO:0042597">
    <property type="term" value="C:periplasmic space"/>
    <property type="evidence" value="ECO:0007669"/>
    <property type="project" value="InterPro"/>
</dbReference>
<dbReference type="EMBL" id="UAPV01000001">
    <property type="protein sequence ID" value="SPT68775.1"/>
    <property type="molecule type" value="Genomic_DNA"/>
</dbReference>
<dbReference type="PROSITE" id="PS00922">
    <property type="entry name" value="TRANSGLYCOSYLASE"/>
    <property type="match status" value="1"/>
</dbReference>
<dbReference type="PANTHER" id="PTHR37423:SF5">
    <property type="entry name" value="SOLUBLE LYTIC MUREIN TRANSGLYCOSYLASE"/>
    <property type="match status" value="1"/>
</dbReference>
<proteinExistence type="inferred from homology"/>
<sequence length="663" mass="76505">MWIKLTCLVAAALVYGSAVATTVDVSLVSASDAKYKTDREAFVQARDAIRRGDDDRARQIRKGISKDYPLNIWLDYYSLSVNPDTSKFKSVIKFINDKKHTELSRILQDKYIEYLSVKGEYKKVNVLMPTKPFLEKDAIYNFQKSKLCRFYESKWHLSQATEDALAYGRSLYLSLREMPYGCSAFMGLIKSKGYITDKIALEKFERAYVERRYESITKELSESLMQTKYAQRISKHMAFYDDPLSIFTDLDNKNADDRRVAVLAFQRYANVGKDDARDYLERFIKKFSPTQVELVAIKKTIANNCLARSRPLDDVKWVDANLPAVAWSNELKEQRLRRAVYFSQWDIVYQLLEHMPSNFQEQINWQYWKGISAQKLGYKKQGLEILKKVAKQRDFFGFLAAQKLNLPYAYNHLKLDNNASWAALVKNNMAVRRFFELEAIGDSNASVEWSELAKSSSNNDALLMGQWALQTGNIRYAIDMVVKSGRWDALSYRFPIPYLEIYKKEARSNNVALSFLYGISRQESMLNATIRSPVGAVGLMQLMPGTAKFVAKKNKWKYKGVSSLTNPEVNIKYGSYYIKDMLGKFDNNRVLAACAYNAGPGRVPQWLSKDGKKRSVDVFVESIPFLETRKYVQNVILYDAIYNYLLTGKKGHLLSKHELNYRY</sequence>